<accession>A0A2P5C7Q2</accession>
<dbReference type="SUPFAM" id="SSF51197">
    <property type="entry name" value="Clavaminate synthase-like"/>
    <property type="match status" value="2"/>
</dbReference>
<evidence type="ECO:0000259" key="4">
    <source>
        <dbReference type="Pfam" id="PF03171"/>
    </source>
</evidence>
<dbReference type="GO" id="GO:0031418">
    <property type="term" value="F:L-ascorbic acid binding"/>
    <property type="evidence" value="ECO:0007669"/>
    <property type="project" value="UniProtKB-KW"/>
</dbReference>
<dbReference type="OrthoDB" id="1160317at2759"/>
<keyword evidence="5" id="KW-0223">Dioxygenase</keyword>
<evidence type="ECO:0000313" key="6">
    <source>
        <dbReference type="Proteomes" id="UP000237105"/>
    </source>
</evidence>
<dbReference type="InterPro" id="IPR027443">
    <property type="entry name" value="IPNS-like_sf"/>
</dbReference>
<organism evidence="5 6">
    <name type="scientific">Parasponia andersonii</name>
    <name type="common">Sponia andersonii</name>
    <dbReference type="NCBI Taxonomy" id="3476"/>
    <lineage>
        <taxon>Eukaryota</taxon>
        <taxon>Viridiplantae</taxon>
        <taxon>Streptophyta</taxon>
        <taxon>Embryophyta</taxon>
        <taxon>Tracheophyta</taxon>
        <taxon>Spermatophyta</taxon>
        <taxon>Magnoliopsida</taxon>
        <taxon>eudicotyledons</taxon>
        <taxon>Gunneridae</taxon>
        <taxon>Pentapetalae</taxon>
        <taxon>rosids</taxon>
        <taxon>fabids</taxon>
        <taxon>Rosales</taxon>
        <taxon>Cannabaceae</taxon>
        <taxon>Parasponia</taxon>
    </lineage>
</organism>
<comment type="caution">
    <text evidence="5">The sequence shown here is derived from an EMBL/GenBank/DDBJ whole genome shotgun (WGS) entry which is preliminary data.</text>
</comment>
<dbReference type="GO" id="GO:0051213">
    <property type="term" value="F:dioxygenase activity"/>
    <property type="evidence" value="ECO:0007669"/>
    <property type="project" value="UniProtKB-KW"/>
</dbReference>
<gene>
    <name evidence="5" type="ORF">PanWU01x14_176960</name>
</gene>
<dbReference type="Gene3D" id="2.60.120.330">
    <property type="entry name" value="B-lactam Antibiotic, Isopenicillin N Synthase, Chain"/>
    <property type="match status" value="2"/>
</dbReference>
<reference evidence="6" key="1">
    <citation type="submission" date="2016-06" db="EMBL/GenBank/DDBJ databases">
        <title>Parallel loss of symbiosis genes in relatives of nitrogen-fixing non-legume Parasponia.</title>
        <authorList>
            <person name="Van Velzen R."/>
            <person name="Holmer R."/>
            <person name="Bu F."/>
            <person name="Rutten L."/>
            <person name="Van Zeijl A."/>
            <person name="Liu W."/>
            <person name="Santuari L."/>
            <person name="Cao Q."/>
            <person name="Sharma T."/>
            <person name="Shen D."/>
            <person name="Roswanjaya Y."/>
            <person name="Wardhani T."/>
            <person name="Kalhor M.S."/>
            <person name="Jansen J."/>
            <person name="Van den Hoogen J."/>
            <person name="Gungor B."/>
            <person name="Hartog M."/>
            <person name="Hontelez J."/>
            <person name="Verver J."/>
            <person name="Yang W.-C."/>
            <person name="Schijlen E."/>
            <person name="Repin R."/>
            <person name="Schilthuizen M."/>
            <person name="Schranz E."/>
            <person name="Heidstra R."/>
            <person name="Miyata K."/>
            <person name="Fedorova E."/>
            <person name="Kohlen W."/>
            <person name="Bisseling T."/>
            <person name="Smit S."/>
            <person name="Geurts R."/>
        </authorList>
    </citation>
    <scope>NUCLEOTIDE SEQUENCE [LARGE SCALE GENOMIC DNA]</scope>
    <source>
        <strain evidence="6">cv. WU1-14</strain>
    </source>
</reference>
<keyword evidence="6" id="KW-1185">Reference proteome</keyword>
<dbReference type="PANTHER" id="PTHR47991">
    <property type="entry name" value="OXOGLUTARATE/IRON-DEPENDENT DIOXYGENASE"/>
    <property type="match status" value="1"/>
</dbReference>
<name>A0A2P5C7Q2_PARAD</name>
<evidence type="ECO:0000256" key="1">
    <source>
        <dbReference type="ARBA" id="ARBA00022723"/>
    </source>
</evidence>
<evidence type="ECO:0000256" key="3">
    <source>
        <dbReference type="ARBA" id="ARBA00023004"/>
    </source>
</evidence>
<evidence type="ECO:0000256" key="2">
    <source>
        <dbReference type="ARBA" id="ARBA00022896"/>
    </source>
</evidence>
<dbReference type="Pfam" id="PF03171">
    <property type="entry name" value="2OG-FeII_Oxy"/>
    <property type="match status" value="1"/>
</dbReference>
<keyword evidence="5" id="KW-0560">Oxidoreductase</keyword>
<dbReference type="GO" id="GO:0046872">
    <property type="term" value="F:metal ion binding"/>
    <property type="evidence" value="ECO:0007669"/>
    <property type="project" value="UniProtKB-KW"/>
</dbReference>
<sequence>MKTGTEVSSSCPCRRRKVMDLSPDSDATGLTPLVQLNDVQRFINYENGKWVPIRPILGAFIVNIGDVLEKKHHLAIAAFHGPHIKSMIGPLPELVKGSKDKYKTMNNEDYLRLLLSSKFEEMEPEVLKREDYEDSLPVENVQALASKNLKAIPPRFLQPEAKFDQVSIEESLEIPVIDMSKLLDDQHPLNHHYELARLHLACKDSRFF</sequence>
<dbReference type="InterPro" id="IPR050295">
    <property type="entry name" value="Plant_2OG-oxidoreductases"/>
</dbReference>
<feature type="domain" description="Isopenicillin N synthase-like Fe(2+) 2OG dioxygenase" evidence="4">
    <location>
        <begin position="13"/>
        <end position="69"/>
    </location>
</feature>
<keyword evidence="3" id="KW-0408">Iron</keyword>
<protein>
    <submittedName>
        <fullName evidence="5">Oxoglutarate/iron-dependent dioxygenase</fullName>
    </submittedName>
</protein>
<keyword evidence="2" id="KW-0847">Vitamin C</keyword>
<dbReference type="EMBL" id="JXTB01000163">
    <property type="protein sequence ID" value="PON57106.1"/>
    <property type="molecule type" value="Genomic_DNA"/>
</dbReference>
<keyword evidence="1" id="KW-0479">Metal-binding</keyword>
<evidence type="ECO:0000313" key="5">
    <source>
        <dbReference type="EMBL" id="PON57106.1"/>
    </source>
</evidence>
<dbReference type="AlphaFoldDB" id="A0A2P5C7Q2"/>
<dbReference type="InterPro" id="IPR044861">
    <property type="entry name" value="IPNS-like_FE2OG_OXY"/>
</dbReference>
<proteinExistence type="predicted"/>
<dbReference type="Proteomes" id="UP000237105">
    <property type="component" value="Unassembled WGS sequence"/>
</dbReference>
<dbReference type="STRING" id="3476.A0A2P5C7Q2"/>